<dbReference type="PANTHER" id="PTHR42783:SF3">
    <property type="entry name" value="GLUTAMATE SYNTHASE [NADPH] SMALL CHAIN-RELATED"/>
    <property type="match status" value="1"/>
</dbReference>
<dbReference type="Pfam" id="PF07992">
    <property type="entry name" value="Pyr_redox_2"/>
    <property type="match status" value="1"/>
</dbReference>
<name>A0A1M6IYW1_9FIRM</name>
<dbReference type="PRINTS" id="PR00419">
    <property type="entry name" value="ADXRDTASE"/>
</dbReference>
<sequence length="455" mass="48971">MRIDKKSDFDTQELSFHEIDEGFSTREAIAEAKRCLNCKNPLCRTGCPITNEIPQFIQALAKGNIGEASDIIARRSNLPAVCGRVCAHEKQCEGACILSKKQAGIKIGKLERFIADFDAEMDISVPPAQTAKFGQVAVIGSGPAGLTIAGDLAKLGIGVTVFEAQPELGGVLVYGIPEFRLSKEVVQREVRKIKRLGVTFKTNVLIGKDITIDEMFEQGFDAIFIGTGTALPRMLNLPGKDLPGVMPATYLLSMVRLAAADILDRQEVPVHPGDTVLVIGAGNVAIDAARTALRMGAAKVAVVYRQTEKEMTALKSEYEDAVAEGVSFRWLTAPLAFHGTEWVTGLECERQEQTKEGALQGTGEIEVLPATKVIVAVGQRPAARIVSTTTGIDVNDKGYVVTRDRPYGMTTRRGVFAGGDVVHQPATVVLAMKEAKKVAAGIAMYVEAKKLLEEC</sequence>
<gene>
    <name evidence="3" type="ORF">SAMN02745170_02436</name>
</gene>
<dbReference type="GO" id="GO:0051536">
    <property type="term" value="F:iron-sulfur cluster binding"/>
    <property type="evidence" value="ECO:0007669"/>
    <property type="project" value="InterPro"/>
</dbReference>
<evidence type="ECO:0000313" key="3">
    <source>
        <dbReference type="EMBL" id="SHJ39654.1"/>
    </source>
</evidence>
<dbReference type="Proteomes" id="UP000322917">
    <property type="component" value="Unassembled WGS sequence"/>
</dbReference>
<dbReference type="SUPFAM" id="SSF46548">
    <property type="entry name" value="alpha-helical ferredoxin"/>
    <property type="match status" value="1"/>
</dbReference>
<dbReference type="OrthoDB" id="9803192at2"/>
<dbReference type="SUPFAM" id="SSF51971">
    <property type="entry name" value="Nucleotide-binding domain"/>
    <property type="match status" value="1"/>
</dbReference>
<evidence type="ECO:0000259" key="2">
    <source>
        <dbReference type="Pfam" id="PF14691"/>
    </source>
</evidence>
<accession>A0A1M6IYW1</accession>
<keyword evidence="4" id="KW-1185">Reference proteome</keyword>
<dbReference type="GO" id="GO:0016491">
    <property type="term" value="F:oxidoreductase activity"/>
    <property type="evidence" value="ECO:0007669"/>
    <property type="project" value="InterPro"/>
</dbReference>
<dbReference type="Gene3D" id="3.50.50.60">
    <property type="entry name" value="FAD/NAD(P)-binding domain"/>
    <property type="match status" value="2"/>
</dbReference>
<dbReference type="InterPro" id="IPR009051">
    <property type="entry name" value="Helical_ferredxn"/>
</dbReference>
<evidence type="ECO:0000313" key="4">
    <source>
        <dbReference type="Proteomes" id="UP000322917"/>
    </source>
</evidence>
<feature type="domain" description="Dihydroprymidine dehydrogenase" evidence="2">
    <location>
        <begin position="15"/>
        <end position="121"/>
    </location>
</feature>
<dbReference type="PANTHER" id="PTHR42783">
    <property type="entry name" value="GLUTAMATE SYNTHASE [NADPH] SMALL CHAIN"/>
    <property type="match status" value="1"/>
</dbReference>
<proteinExistence type="predicted"/>
<dbReference type="Pfam" id="PF14691">
    <property type="entry name" value="Fer4_20"/>
    <property type="match status" value="1"/>
</dbReference>
<dbReference type="RefSeq" id="WP_149735157.1">
    <property type="nucleotide sequence ID" value="NZ_FQZD01000020.1"/>
</dbReference>
<feature type="domain" description="FAD/NAD(P)-binding" evidence="1">
    <location>
        <begin position="135"/>
        <end position="435"/>
    </location>
</feature>
<dbReference type="EMBL" id="FQZD01000020">
    <property type="protein sequence ID" value="SHJ39654.1"/>
    <property type="molecule type" value="Genomic_DNA"/>
</dbReference>
<reference evidence="3 4" key="1">
    <citation type="submission" date="2016-11" db="EMBL/GenBank/DDBJ databases">
        <authorList>
            <person name="Varghese N."/>
            <person name="Submissions S."/>
        </authorList>
    </citation>
    <scope>NUCLEOTIDE SEQUENCE [LARGE SCALE GENOMIC DNA]</scope>
    <source>
        <strain evidence="3 4">DSM 15287</strain>
    </source>
</reference>
<evidence type="ECO:0000259" key="1">
    <source>
        <dbReference type="Pfam" id="PF07992"/>
    </source>
</evidence>
<dbReference type="InterPro" id="IPR036188">
    <property type="entry name" value="FAD/NAD-bd_sf"/>
</dbReference>
<dbReference type="AlphaFoldDB" id="A0A1M6IYW1"/>
<protein>
    <submittedName>
        <fullName evidence="3">Glutamate synthase (NADPH/NADH) small chain</fullName>
    </submittedName>
</protein>
<dbReference type="InterPro" id="IPR023753">
    <property type="entry name" value="FAD/NAD-binding_dom"/>
</dbReference>
<dbReference type="InterPro" id="IPR028261">
    <property type="entry name" value="DPD_II"/>
</dbReference>
<organism evidence="3 4">
    <name type="scientific">Propionispora hippei DSM 15287</name>
    <dbReference type="NCBI Taxonomy" id="1123003"/>
    <lineage>
        <taxon>Bacteria</taxon>
        <taxon>Bacillati</taxon>
        <taxon>Bacillota</taxon>
        <taxon>Negativicutes</taxon>
        <taxon>Selenomonadales</taxon>
        <taxon>Sporomusaceae</taxon>
        <taxon>Propionispora</taxon>
    </lineage>
</organism>
<dbReference type="Gene3D" id="1.10.1060.10">
    <property type="entry name" value="Alpha-helical ferredoxin"/>
    <property type="match status" value="1"/>
</dbReference>